<proteinExistence type="evidence at protein level"/>
<accession>Q21ML9</accession>
<dbReference type="Pfam" id="PF01389">
    <property type="entry name" value="OmpA_membrane"/>
    <property type="match status" value="1"/>
</dbReference>
<comment type="interaction">
    <interactant intactId="EBI-6409945">
        <id>Q21ML9</id>
    </interactant>
    <interactant intactId="EBI-6409958">
        <id>Q21FF1</id>
        <label>Sde_3323</label>
    </interactant>
    <organismsDiffer>false</organismsDiffer>
    <experiments>4</experiments>
</comment>
<dbReference type="FunFam" id="2.60.40.10:FF:002543">
    <property type="match status" value="6"/>
</dbReference>
<dbReference type="InterPro" id="IPR002126">
    <property type="entry name" value="Cadherin-like_dom"/>
</dbReference>
<evidence type="ECO:0000313" key="4">
    <source>
        <dbReference type="EMBL" id="ABD80060.1"/>
    </source>
</evidence>
<keyword evidence="2" id="KW-0812">Transmembrane</keyword>
<dbReference type="eggNOG" id="COG3637">
    <property type="taxonomic scope" value="Bacteria"/>
</dbReference>
<dbReference type="Gene3D" id="2.60.40.2810">
    <property type="match status" value="4"/>
</dbReference>
<dbReference type="IntAct" id="Q21ML9">
    <property type="interactions" value="1"/>
</dbReference>
<keyword evidence="5" id="KW-1185">Reference proteome</keyword>
<dbReference type="InterPro" id="IPR011250">
    <property type="entry name" value="OMP/PagP_B-barrel"/>
</dbReference>
<sequence length="3474" mass="359612">MSSNVDSENKYFSKKYLTVKKVAQIALPVLAAFSGSASRGSNVSSVGRFSSVATKSYALNEVRLDPQSSAKDGAGLSEDSDRRSVFSAFTYRQNSTQRIEKKNEVNDAISYLEKSGLLTPADSVRSNLSGDVYGLVGRKSFAHESQFDHCHGSFGSTYNTNTTTVTEVSCTASWGGVWETASPNPVVSATSIQNKTATSFDVAVTMSKASTVYAVLLESSKPAPTNAQVEAGTDGSGSAAATTKSAAASNSVTLSFTGLDSNKNYLVYLIGKDGSNNVTTTPAQVNPAYEAGLISNAGTWKFPKTRVDSSGNIYLAHASSGQINFLEWNGSGFSAVTTITAADVAGRTNMGWGNEHRVDYELDSSGNIHVVFNASTSQWAVDNDPFYGVYDGVNWTFTNIGETGYQGGRFDLFLDENDKAHLSFTLTPNADQVKYATNASGSWVINDVITATNDGTDEIHDTYCVVDSSGDAHIFYRREDLQNSSQDNYYYTSSSDNFATHTKVIDGKADAKYYLMANVSIDSSDKIHYAYSNETDGDSFYVTNESGSWVSTEITHASHSILTVYDMEEEGGVYYFASASGSTYFFNSYNGTDWVDGFDFSLTGSLNDRVAVSDAADRIMVVSESSAGWEIHYHSATIASYITPPVSNEAPTITGLSATFSTNEDAAAYLDMSAVTLADTEDDTVTLTLAVNSGALAASDGDGTTAGVTIANSGSASMTLTGAVADLNTYLDTTTKIQFTPTANISGAVTFTATPSDVTSSGTAGTSSITVSAVNDDPTATGVPTDVAVTEDVQSNIDLSAITFADVDAASGNVVLSIAVTAGTLVASDSGGVTVGGSGGSTITLTGTVANIDTYLNTASNVQYTSAANANGNDAATLSLTANDGGNTGSGGGGDVSLGTINLDITSVDDTPSDITLNASSINESDTSAGADVGTLSSTDADSGSFTYSLVSVGAADTGTCTSDTNNSSFQINTVTLETANVLAAGNYDICVQTSDGNTSFEKSFSVTVVDNIAPIVTITSLSTADSTPALAGTVDDTAAAIQVTVNGANYVASNNANGTWSLADNTIAALTHGTWDVAVTATDGASNVGSDATSNELVVDLEAPASHSVSIDQANIDATNESAMSFTFAGAEVGASFSYSVSDGSTNVTGSGTIASSGQQVTNINVSGLNETTLTLSAILTDVLGNAATAVTDTVVKQYNSAPVITEGASTSVNMSEDANPTAFALTLNASDSDADTITWSIATNGSNGTATVTGTGMTKAISYSPNANYFGVDSFIVEVSDGVATDQITVNVSIASINDAPVFSSTAIVSVNEDSGYSYSITTTDVEADARTVVATTKPSWLTFTDNGNGTASLSGTPTNDEVGNHSVLLTLSDGNASATQSFIVTVANTNDAPVISGTPATTINEDSAYSFTPTVSDVDVGDSFVYSITNQPSWASFSTSTGLLSGTPGNDDVGTTTGIIIGVNDGTTTVNLASFDLTVVNTNDAPVISGTPPTSVDEDSAYSFTPTASDVDVGDVLTYSVANAPSWASFNTSNGELSGTPDNDDVGTSSNIIISVNDGTVSESLASFNLTVVNTNDAPVITGTPSTSINEDSAYTFTPAVSDVDAGDTLVYSITNQPSWASFSTSTGLLSGTPGNDDVGTTTGIIIGVNDGTTTVNLASFNLTVVNTNDAPVISGTPPTSVDEDSTYNFTPTVSDVDVGDVLTYSITNAPSWASFSTSTGQLIGTPENTDVGMDSNIIISVSDGAETVSLASFDIEVSNVNDDPVAANDTAATVEDAAVIVSVLTNDSDVDDALNPASVLIVSSPANGTTSLNAGSGAITYTPNANFNGSDSFTYTVEDATGATSNTATVTISISAENDAPVATSDTASTPEDTPFTIDVLVNDNDIDNGDSVDGTTLAIVSQPVNATASVVSGEIYFEPNEHFNGSTTFTYTVDDQNGATSNVATVLVNVTGVNDLPVALGDSASLDEDGSVEVDVLANDSDIDGTIDPSTVSVLSDASNGGTSVNTTTGVITYTPTANFNGSDTFTYVVQDNDGGSSAATTVSVTVASINDAPNGVADTAALMEDNPTTINVLGNDSDVDGSIVVTSVQIVTGPADGTVEVLANGSITYSPDTNYYGDDSFTYQVQDNEGAWSSETSVNVTVSSVNDAPLANNDSVSTDEDTAVSIDLIANDSDADGLLDSSSLVIVSAPANGALVDNLDGTVTYTPSADYFGSDSFTYQIDDDSGDSSNTAAVTITINPVNDAPQISGTPAASVNEDSVYSYTPISSDIEADDLSFSIENMPSWASFDTSNGALTGTPNNDAVGIYGAIVISVSDGVSTTSTSAFEIEVINTNDLPVLGGTPTPSVSQDQEFNFIPTAVDVDAGDTLTFSINSLPGWASFDPLTGQLSGSPNNAAVGFYTGIVISVSDGTSTVALPAFDITVDNVNDAPVAIADLYSVAEGGVLNGVNVLANDFDIDADGLTVTLISGPDSANSFSLSTSGAVSYMHDGSESIFDQFSYQISDGALLSAVVTVDIDIDAVNDAPVFVTAPNVLSLSQGQSYLYDIGVVDPDSVTNLQLVSGPSWLTLNGSELSGEVPLDESVGLTSVVLRASDSEFTVDQNFDLSVVERETSVVSLSASWIGLPSVVDELLTLKIALNHQQGPAIADGNLFVVLTGSNFDASMKNCTALASNEFDCPVTLNSSGNLSFNLKLTPHSEGDVVVNLDVSDFAGDLVTSKIIDVSPSRRTVNQGDNAFPLDNATAIASIEMKADGNREIAAGTGLGDTVKLLDYETGSDDATVLGEIENRGATKALGVADIDLDGSEDLLVVNTAGDATAVYYQRGELNFVEDSATVSLPYANQGVLQDLNSDNYPELILGGSGFNLYIYENILGVYSQSPYVFTSQKSIKKFAKLKQKPDQAPMSGTLVLASSDALVLIDFAIAAGKVTKVGVKESGEVQSRNKLQGYLRSELSIPGITSIRVADLDGDGLEELIVSTRHENNSSSKSGVTIIEVSGTGQMTEVRKLGNASAENVEIADFNGDGLPDLLIANENNTYQFYHGDGTVSGFSLKDTVIYNESDLVLPNDVNDDGLSDLLIYVAESDRVDLYISHSDGDLGARADLAMNSQVETVSSTSYDIRQLVSVTNSGNQTAQDVIVTIDIPLHFNVVSLPDACLFGDAQIICDLGDLAANQNETLTFVLNGDADVNDEVLQSRVTSAALEVAPENNKSTNSLNGLFESTSAGVKGGASGSGAINFGLLGLLLILGMQQKMKYWRQLTVVSLLLLMCGQSHGEPLLNSERVSVEMGIGSTSSNWSESSFLAELQAVTQDVEITRVKTTRTSWQLVGGYELNNWLSAEAGYQSWGDVDVELSLTTNDPDGVRDVLAKDYPVSGAGPYLGARIQYDVSEGITIYARAGVLAWQGEYDVRVGESVQSIKRDGVDLAASFGVNKSLTDNVAFGLGLNLVELAGETQTQVGLQVRYKFLGKKD</sequence>
<comment type="interaction">
    <interactant intactId="EBI-6409945">
        <id>Q21ML9</id>
    </interactant>
    <interactant intactId="EBI-6409945">
        <id>Q21ML9</id>
        <label>Sde_0798</label>
    </interactant>
    <organismsDiffer>false</organismsDiffer>
    <experiments>2</experiments>
</comment>
<evidence type="ECO:0000313" key="5">
    <source>
        <dbReference type="Proteomes" id="UP000001947"/>
    </source>
</evidence>
<dbReference type="Gene3D" id="2.40.160.20">
    <property type="match status" value="1"/>
</dbReference>
<dbReference type="SUPFAM" id="SSF49313">
    <property type="entry name" value="Cadherin-like"/>
    <property type="match status" value="8"/>
</dbReference>
<dbReference type="SUPFAM" id="SSF69318">
    <property type="entry name" value="Integrin alpha N-terminal domain"/>
    <property type="match status" value="2"/>
</dbReference>
<keyword evidence="2" id="KW-0406">Ion transport</keyword>
<dbReference type="SMART" id="SM00736">
    <property type="entry name" value="CADG"/>
    <property type="match status" value="8"/>
</dbReference>
<dbReference type="CDD" id="cd11304">
    <property type="entry name" value="Cadherin_repeat"/>
    <property type="match status" value="1"/>
</dbReference>
<dbReference type="eggNOG" id="COG2982">
    <property type="taxonomic scope" value="Bacteria"/>
</dbReference>
<dbReference type="STRING" id="203122.Sde_0798"/>
<dbReference type="Proteomes" id="UP000001947">
    <property type="component" value="Chromosome"/>
</dbReference>
<dbReference type="GO" id="GO:0009279">
    <property type="term" value="C:cell outer membrane"/>
    <property type="evidence" value="ECO:0007669"/>
    <property type="project" value="InterPro"/>
</dbReference>
<evidence type="ECO:0000259" key="3">
    <source>
        <dbReference type="PROSITE" id="PS50268"/>
    </source>
</evidence>
<dbReference type="eggNOG" id="COG0747">
    <property type="taxonomic scope" value="Bacteria"/>
</dbReference>
<dbReference type="FunFam" id="2.60.40.2810:FF:000001">
    <property type="entry name" value="RTX toxins and related Ca2+-binding protein"/>
    <property type="match status" value="2"/>
</dbReference>
<keyword evidence="2" id="KW-0813">Transport</keyword>
<dbReference type="InterPro" id="IPR015919">
    <property type="entry name" value="Cadherin-like_sf"/>
</dbReference>
<dbReference type="GO" id="GO:0015288">
    <property type="term" value="F:porin activity"/>
    <property type="evidence" value="ECO:0007669"/>
    <property type="project" value="UniProtKB-KW"/>
</dbReference>
<dbReference type="Pfam" id="PF17963">
    <property type="entry name" value="Big_9"/>
    <property type="match status" value="7"/>
</dbReference>
<dbReference type="InterPro" id="IPR000498">
    <property type="entry name" value="OmpA-like_TM_dom"/>
</dbReference>
<dbReference type="PROSITE" id="PS50268">
    <property type="entry name" value="CADHERIN_2"/>
    <property type="match status" value="2"/>
</dbReference>
<evidence type="ECO:0000256" key="1">
    <source>
        <dbReference type="ARBA" id="ARBA00005710"/>
    </source>
</evidence>
<dbReference type="Gene3D" id="2.60.40.3440">
    <property type="match status" value="2"/>
</dbReference>
<protein>
    <recommendedName>
        <fullName evidence="3">Cadherin domain-containing protein</fullName>
    </recommendedName>
</protein>
<feature type="domain" description="Cadherin" evidence="3">
    <location>
        <begin position="1208"/>
        <end position="1305"/>
    </location>
</feature>
<dbReference type="GO" id="GO:0007156">
    <property type="term" value="P:homophilic cell adhesion via plasma membrane adhesion molecules"/>
    <property type="evidence" value="ECO:0007669"/>
    <property type="project" value="InterPro"/>
</dbReference>
<dbReference type="KEGG" id="sde:Sde_0798"/>
<dbReference type="InterPro" id="IPR013783">
    <property type="entry name" value="Ig-like_fold"/>
</dbReference>
<dbReference type="NCBIfam" id="NF012211">
    <property type="entry name" value="tand_rpt_95"/>
    <property type="match status" value="7"/>
</dbReference>
<keyword evidence="2" id="KW-0626">Porin</keyword>
<comment type="similarity">
    <text evidence="1">Belongs to the outer membrane OOP (TC 1.B.6) superfamily. OmpA family.</text>
</comment>
<dbReference type="InterPro" id="IPR006644">
    <property type="entry name" value="Cadg"/>
</dbReference>
<dbReference type="FunFam" id="2.60.40.3440:FF:000004">
    <property type="entry name" value="Uncharacterized protein"/>
    <property type="match status" value="1"/>
</dbReference>
<name>Q21ML9_SACD2</name>
<dbReference type="eggNOG" id="COG2356">
    <property type="taxonomic scope" value="Bacteria"/>
</dbReference>
<dbReference type="SUPFAM" id="SSF56925">
    <property type="entry name" value="OMPA-like"/>
    <property type="match status" value="1"/>
</dbReference>
<organism evidence="4 5">
    <name type="scientific">Saccharophagus degradans (strain 2-40 / ATCC 43961 / DSM 17024)</name>
    <dbReference type="NCBI Taxonomy" id="203122"/>
    <lineage>
        <taxon>Bacteria</taxon>
        <taxon>Pseudomonadati</taxon>
        <taxon>Pseudomonadota</taxon>
        <taxon>Gammaproteobacteria</taxon>
        <taxon>Cellvibrionales</taxon>
        <taxon>Cellvibrionaceae</taxon>
        <taxon>Saccharophagus</taxon>
    </lineage>
</organism>
<dbReference type="EMBL" id="CP000282">
    <property type="protein sequence ID" value="ABD80060.1"/>
    <property type="molecule type" value="Genomic_DNA"/>
</dbReference>
<feature type="domain" description="Cadherin" evidence="3">
    <location>
        <begin position="1977"/>
        <end position="2061"/>
    </location>
</feature>
<dbReference type="GO" id="GO:0005509">
    <property type="term" value="F:calcium ion binding"/>
    <property type="evidence" value="ECO:0007669"/>
    <property type="project" value="InterPro"/>
</dbReference>
<dbReference type="Pfam" id="PF05345">
    <property type="entry name" value="He_PIG"/>
    <property type="match status" value="7"/>
</dbReference>
<dbReference type="eggNOG" id="COG3210">
    <property type="taxonomic scope" value="Bacteria"/>
</dbReference>
<reference evidence="4 5" key="1">
    <citation type="journal article" date="2008" name="PLoS Genet.">
        <title>Complete genome sequence of the complex carbohydrate-degrading marine bacterium, Saccharophagus degradans strain 2-40 T.</title>
        <authorList>
            <person name="Weiner R.M."/>
            <person name="Taylor L.E.II."/>
            <person name="Henrissat B."/>
            <person name="Hauser L."/>
            <person name="Land M."/>
            <person name="Coutinho P.M."/>
            <person name="Rancurel C."/>
            <person name="Saunders E.H."/>
            <person name="Longmire A.G."/>
            <person name="Zhang H."/>
            <person name="Bayer E.A."/>
            <person name="Gilbert H.J."/>
            <person name="Larimer F."/>
            <person name="Zhulin I.B."/>
            <person name="Ekborg N.A."/>
            <person name="Lamed R."/>
            <person name="Richardson P.M."/>
            <person name="Borovok I."/>
            <person name="Hutcheson S."/>
        </authorList>
    </citation>
    <scope>NUCLEOTIDE SEQUENCE [LARGE SCALE GENOMIC DNA]</scope>
    <source>
        <strain evidence="5">2-40 / ATCC 43961 / DSM 17024</strain>
    </source>
</reference>
<dbReference type="eggNOG" id="COG3506">
    <property type="taxonomic scope" value="Bacteria"/>
</dbReference>
<dbReference type="GO" id="GO:0042802">
    <property type="term" value="F:identical protein binding"/>
    <property type="evidence" value="ECO:0000353"/>
    <property type="project" value="IntAct"/>
</dbReference>
<gene>
    <name evidence="4" type="ordered locus">Sde_0798</name>
</gene>
<dbReference type="eggNOG" id="COG2911">
    <property type="taxonomic scope" value="Bacteria"/>
</dbReference>
<dbReference type="GO" id="GO:0046930">
    <property type="term" value="C:pore complex"/>
    <property type="evidence" value="ECO:0007669"/>
    <property type="project" value="UniProtKB-KW"/>
</dbReference>
<evidence type="ECO:0000256" key="2">
    <source>
        <dbReference type="ARBA" id="ARBA00023114"/>
    </source>
</evidence>
<dbReference type="Gene3D" id="2.60.40.10">
    <property type="entry name" value="Immunoglobulins"/>
    <property type="match status" value="8"/>
</dbReference>
<dbReference type="HOGENOM" id="CLU_224839_0_0_6"/>
<dbReference type="InterPro" id="IPR028994">
    <property type="entry name" value="Integrin_alpha_N"/>
</dbReference>